<dbReference type="Pfam" id="PF03729">
    <property type="entry name" value="DUF308"/>
    <property type="match status" value="1"/>
</dbReference>
<feature type="transmembrane region" description="Helical" evidence="1">
    <location>
        <begin position="12"/>
        <end position="33"/>
    </location>
</feature>
<protein>
    <submittedName>
        <fullName evidence="2">HdeD family acid-resistance protein</fullName>
    </submittedName>
</protein>
<evidence type="ECO:0000313" key="3">
    <source>
        <dbReference type="Proteomes" id="UP001183202"/>
    </source>
</evidence>
<keyword evidence="3" id="KW-1185">Reference proteome</keyword>
<feature type="transmembrane region" description="Helical" evidence="1">
    <location>
        <begin position="39"/>
        <end position="60"/>
    </location>
</feature>
<name>A0ABU2NJH9_9PSEU</name>
<keyword evidence="1" id="KW-0812">Transmembrane</keyword>
<reference evidence="3" key="1">
    <citation type="submission" date="2023-07" db="EMBL/GenBank/DDBJ databases">
        <title>30 novel species of actinomycetes from the DSMZ collection.</title>
        <authorList>
            <person name="Nouioui I."/>
        </authorList>
    </citation>
    <scope>NUCLEOTIDE SEQUENCE [LARGE SCALE GENOMIC DNA]</scope>
    <source>
        <strain evidence="3">DSM 45834</strain>
    </source>
</reference>
<evidence type="ECO:0000256" key="1">
    <source>
        <dbReference type="SAM" id="Phobius"/>
    </source>
</evidence>
<dbReference type="InterPro" id="IPR005325">
    <property type="entry name" value="DUF308_memb"/>
</dbReference>
<dbReference type="PANTHER" id="PTHR34989">
    <property type="entry name" value="PROTEIN HDED"/>
    <property type="match status" value="1"/>
</dbReference>
<feature type="transmembrane region" description="Helical" evidence="1">
    <location>
        <begin position="72"/>
        <end position="90"/>
    </location>
</feature>
<keyword evidence="1" id="KW-0472">Membrane</keyword>
<dbReference type="PANTHER" id="PTHR34989:SF1">
    <property type="entry name" value="PROTEIN HDED"/>
    <property type="match status" value="1"/>
</dbReference>
<feature type="transmembrane region" description="Helical" evidence="1">
    <location>
        <begin position="127"/>
        <end position="147"/>
    </location>
</feature>
<evidence type="ECO:0000313" key="2">
    <source>
        <dbReference type="EMBL" id="MDT0353168.1"/>
    </source>
</evidence>
<comment type="caution">
    <text evidence="2">The sequence shown here is derived from an EMBL/GenBank/DDBJ whole genome shotgun (WGS) entry which is preliminary data.</text>
</comment>
<dbReference type="InterPro" id="IPR052712">
    <property type="entry name" value="Acid_resist_chaperone_HdeD"/>
</dbReference>
<feature type="transmembrane region" description="Helical" evidence="1">
    <location>
        <begin position="96"/>
        <end position="115"/>
    </location>
</feature>
<dbReference type="EMBL" id="JAVREJ010000027">
    <property type="protein sequence ID" value="MDT0353168.1"/>
    <property type="molecule type" value="Genomic_DNA"/>
</dbReference>
<dbReference type="Proteomes" id="UP001183202">
    <property type="component" value="Unassembled WGS sequence"/>
</dbReference>
<organism evidence="2 3">
    <name type="scientific">Pseudonocardia charpentierae</name>
    <dbReference type="NCBI Taxonomy" id="3075545"/>
    <lineage>
        <taxon>Bacteria</taxon>
        <taxon>Bacillati</taxon>
        <taxon>Actinomycetota</taxon>
        <taxon>Actinomycetes</taxon>
        <taxon>Pseudonocardiales</taxon>
        <taxon>Pseudonocardiaceae</taxon>
        <taxon>Pseudonocardia</taxon>
    </lineage>
</organism>
<dbReference type="RefSeq" id="WP_311559684.1">
    <property type="nucleotide sequence ID" value="NZ_JAVREJ010000027.1"/>
</dbReference>
<sequence>MTSIDAGRAVKALWWLVLIRGVLAVVFGLYALFSPEAALLALVFVYGFYAIMDGVAALAVGFRHRRTSHWGWHVAQGVVSLVAGLIALFWPGPTIFALVLIIAVWSIVLGVSQIIEAFTARKHGSSSWVWLLVGGIVAIVFGITLLASPAAGALTLLWVIGLFALVFGVVYIVWAFRLRQAVDAINTL</sequence>
<gene>
    <name evidence="2" type="ORF">RM445_27015</name>
</gene>
<feature type="transmembrane region" description="Helical" evidence="1">
    <location>
        <begin position="153"/>
        <end position="176"/>
    </location>
</feature>
<keyword evidence="1" id="KW-1133">Transmembrane helix</keyword>
<accession>A0ABU2NJH9</accession>
<proteinExistence type="predicted"/>